<reference evidence="2 3" key="1">
    <citation type="journal article" date="2019" name="Int. J. Syst. Evol. Microbiol.">
        <title>The Global Catalogue of Microorganisms (GCM) 10K type strain sequencing project: providing services to taxonomists for standard genome sequencing and annotation.</title>
        <authorList>
            <consortium name="The Broad Institute Genomics Platform"/>
            <consortium name="The Broad Institute Genome Sequencing Center for Infectious Disease"/>
            <person name="Wu L."/>
            <person name="Ma J."/>
        </authorList>
    </citation>
    <scope>NUCLEOTIDE SEQUENCE [LARGE SCALE GENOMIC DNA]</scope>
    <source>
        <strain evidence="2 3">JCM 14319</strain>
    </source>
</reference>
<accession>A0ABN2KVI4</accession>
<organism evidence="2 3">
    <name type="scientific">Agromyces humatus</name>
    <dbReference type="NCBI Taxonomy" id="279573"/>
    <lineage>
        <taxon>Bacteria</taxon>
        <taxon>Bacillati</taxon>
        <taxon>Actinomycetota</taxon>
        <taxon>Actinomycetes</taxon>
        <taxon>Micrococcales</taxon>
        <taxon>Microbacteriaceae</taxon>
        <taxon>Agromyces</taxon>
    </lineage>
</organism>
<gene>
    <name evidence="2" type="ORF">GCM10009747_29870</name>
</gene>
<feature type="transmembrane region" description="Helical" evidence="1">
    <location>
        <begin position="47"/>
        <end position="66"/>
    </location>
</feature>
<dbReference type="RefSeq" id="WP_232498157.1">
    <property type="nucleotide sequence ID" value="NZ_BAAANH010000006.1"/>
</dbReference>
<sequence>MEHVNLDERLSAAAPSVMALDRELDTALDRVLEQRVRTTPRRHRRTLLVTAAASVLVFGGASAALASPSFQELLKGMSLDRSTALVGESGQDCATGWVIKAEPGVPADDPVVLEAQKILQAMDIDSIPIDPVTLQEQRELSDRFAKAAAARGEDPADLTWNDPELSALHSAVTFAVFDRLTAEGYDASRIHIEGVADCVAP</sequence>
<evidence type="ECO:0000313" key="3">
    <source>
        <dbReference type="Proteomes" id="UP001500506"/>
    </source>
</evidence>
<keyword evidence="1" id="KW-0472">Membrane</keyword>
<dbReference type="EMBL" id="BAAANH010000006">
    <property type="protein sequence ID" value="GAA1767345.1"/>
    <property type="molecule type" value="Genomic_DNA"/>
</dbReference>
<proteinExistence type="predicted"/>
<comment type="caution">
    <text evidence="2">The sequence shown here is derived from an EMBL/GenBank/DDBJ whole genome shotgun (WGS) entry which is preliminary data.</text>
</comment>
<keyword evidence="1" id="KW-0812">Transmembrane</keyword>
<dbReference type="Proteomes" id="UP001500506">
    <property type="component" value="Unassembled WGS sequence"/>
</dbReference>
<name>A0ABN2KVI4_9MICO</name>
<evidence type="ECO:0000313" key="2">
    <source>
        <dbReference type="EMBL" id="GAA1767345.1"/>
    </source>
</evidence>
<keyword evidence="3" id="KW-1185">Reference proteome</keyword>
<keyword evidence="1" id="KW-1133">Transmembrane helix</keyword>
<protein>
    <submittedName>
        <fullName evidence="2">Uncharacterized protein</fullName>
    </submittedName>
</protein>
<evidence type="ECO:0000256" key="1">
    <source>
        <dbReference type="SAM" id="Phobius"/>
    </source>
</evidence>